<dbReference type="InterPro" id="IPR008146">
    <property type="entry name" value="Gln_synth_cat_dom"/>
</dbReference>
<dbReference type="InterPro" id="IPR008147">
    <property type="entry name" value="Gln_synt_N"/>
</dbReference>
<name>A0A0C1ENS8_9BACT</name>
<comment type="caution">
    <text evidence="5">The sequence shown here is derived from an EMBL/GenBank/DDBJ whole genome shotgun (WGS) entry which is preliminary data.</text>
</comment>
<dbReference type="Pfam" id="PF18318">
    <property type="entry name" value="Gln-synt_C-ter"/>
    <property type="match status" value="1"/>
</dbReference>
<dbReference type="GO" id="GO:0006542">
    <property type="term" value="P:glutamine biosynthetic process"/>
    <property type="evidence" value="ECO:0007669"/>
    <property type="project" value="InterPro"/>
</dbReference>
<dbReference type="Gene3D" id="1.20.120.1560">
    <property type="match status" value="1"/>
</dbReference>
<dbReference type="InterPro" id="IPR022147">
    <property type="entry name" value="GSIII_N"/>
</dbReference>
<dbReference type="Pfam" id="PF00120">
    <property type="entry name" value="Gln-synt_C"/>
    <property type="match status" value="1"/>
</dbReference>
<dbReference type="Proteomes" id="UP000031307">
    <property type="component" value="Unassembled WGS sequence"/>
</dbReference>
<dbReference type="AlphaFoldDB" id="A0A0C1ENS8"/>
<gene>
    <name evidence="5" type="primary">glnA</name>
    <name evidence="5" type="ORF">DB43_FG00130</name>
</gene>
<dbReference type="EMBL" id="JSAM01000051">
    <property type="protein sequence ID" value="KIA77954.1"/>
    <property type="molecule type" value="Genomic_DNA"/>
</dbReference>
<evidence type="ECO:0000259" key="3">
    <source>
        <dbReference type="PROSITE" id="PS51986"/>
    </source>
</evidence>
<dbReference type="InterPro" id="IPR014746">
    <property type="entry name" value="Gln_synth/guanido_kin_cat_dom"/>
</dbReference>
<evidence type="ECO:0000259" key="4">
    <source>
        <dbReference type="PROSITE" id="PS51987"/>
    </source>
</evidence>
<dbReference type="InterPro" id="IPR040577">
    <property type="entry name" value="Gln-synt_C"/>
</dbReference>
<dbReference type="EC" id="6.3.1.2" evidence="5"/>
<dbReference type="Gene3D" id="3.30.590.10">
    <property type="entry name" value="Glutamine synthetase/guanido kinase, catalytic domain"/>
    <property type="match status" value="1"/>
</dbReference>
<evidence type="ECO:0000256" key="2">
    <source>
        <dbReference type="RuleBase" id="RU000384"/>
    </source>
</evidence>
<organism evidence="5 6">
    <name type="scientific">Parachlamydia acanthamoebae</name>
    <dbReference type="NCBI Taxonomy" id="83552"/>
    <lineage>
        <taxon>Bacteria</taxon>
        <taxon>Pseudomonadati</taxon>
        <taxon>Chlamydiota</taxon>
        <taxon>Chlamydiia</taxon>
        <taxon>Parachlamydiales</taxon>
        <taxon>Parachlamydiaceae</taxon>
        <taxon>Parachlamydia</taxon>
    </lineage>
</organism>
<dbReference type="PANTHER" id="PTHR42974">
    <property type="entry name" value="GLUTAMINE SYNTHETASE"/>
    <property type="match status" value="1"/>
</dbReference>
<proteinExistence type="inferred from homology"/>
<sequence>METSMNPRFNALQLTGKRNRSLGKELTSVSTSEIFATHVFNQHVMQKMLPREIFRNVQEAIAGREKIIPEYADPIASAMKEWATKLGATHYCHWFQPLTGAAAEKHDAFIDWETEDQVIEKFSGKQLLQGEPDASSFPSGGLRTTFEARGYTGWDPSSPVFIWEGGDGVTLCIPSIFFSWTGDVLDSKIPLLRSDRKLNEEVLRLLKLTGIEATRAYSTLGLEQEYFVVDRGLRNLRPDLVLAGRTVFGAPSPKGQELQDHYFGCVKDRILAYMREFEVAAFKLGIPVKTRHNEVAPAQHEVAPVFEKASVAVDHNILLMELMRQIALKHDLSCLLHEKPFQGLNGSGKHCNWSISTDTGINLFDPTDSPENNLHFLILLTATLSAVHEHSSLLRAAIGSAGNDFRLGAHEAPPAIISIYLGDQLESIIEAITARGTISSSPKHKYDLGLQVIPDLTKDYTDRNRTSPFAFTGNKFEFRALGSSANPSMAVTVLNTIMSNSLHQILNEIEQNIGEDRSYSNKTLLDASIPIIRKYLLASQAIRFSGDNYSENWEKEAAKRNLPNLRKSIDAFEAFKFPSSTEAFKGILSGSELTSRYEVLLENYAHTVRIEANLMKDMFQTQILPVAIRQQKEIAKTISLLQQINSGLDNTQQKEWLSKLNRLVEEALQNTHLLDEECHAAEKLFFKDKARAYCDKVIPVCQKLREIVDQIEPLVDDGQWPLPKYRELLFMV</sequence>
<dbReference type="PATRIC" id="fig|83552.4.peg.844"/>
<dbReference type="SMART" id="SM01230">
    <property type="entry name" value="Gln-synt_C"/>
    <property type="match status" value="1"/>
</dbReference>
<keyword evidence="5" id="KW-0436">Ligase</keyword>
<reference evidence="5 6" key="1">
    <citation type="journal article" date="2014" name="Mol. Biol. Evol.">
        <title>Massive expansion of Ubiquitination-related gene families within the Chlamydiae.</title>
        <authorList>
            <person name="Domman D."/>
            <person name="Collingro A."/>
            <person name="Lagkouvardos I."/>
            <person name="Gehre L."/>
            <person name="Weinmaier T."/>
            <person name="Rattei T."/>
            <person name="Subtil A."/>
            <person name="Horn M."/>
        </authorList>
    </citation>
    <scope>NUCLEOTIDE SEQUENCE [LARGE SCALE GENOMIC DNA]</scope>
    <source>
        <strain evidence="5 6">OEW1</strain>
    </source>
</reference>
<dbReference type="PROSITE" id="PS00181">
    <property type="entry name" value="GLNA_ATP"/>
    <property type="match status" value="1"/>
</dbReference>
<evidence type="ECO:0000313" key="5">
    <source>
        <dbReference type="EMBL" id="KIA77954.1"/>
    </source>
</evidence>
<dbReference type="PANTHER" id="PTHR42974:SF1">
    <property type="entry name" value="TYPE-3 GLUTAMINE SYNTHETASE"/>
    <property type="match status" value="1"/>
</dbReference>
<evidence type="ECO:0000313" key="6">
    <source>
        <dbReference type="Proteomes" id="UP000031307"/>
    </source>
</evidence>
<dbReference type="InterPro" id="IPR027303">
    <property type="entry name" value="Gln_synth_gly_rich_site"/>
</dbReference>
<dbReference type="InterPro" id="IPR052725">
    <property type="entry name" value="GS_Type-3"/>
</dbReference>
<dbReference type="GO" id="GO:0004356">
    <property type="term" value="F:glutamine synthetase activity"/>
    <property type="evidence" value="ECO:0007669"/>
    <property type="project" value="UniProtKB-EC"/>
</dbReference>
<feature type="domain" description="GS catalytic" evidence="4">
    <location>
        <begin position="195"/>
        <end position="623"/>
    </location>
</feature>
<comment type="similarity">
    <text evidence="1 2">Belongs to the glutamine synthetase family.</text>
</comment>
<accession>A0A0C1ENS8</accession>
<dbReference type="SUPFAM" id="SSF55931">
    <property type="entry name" value="Glutamine synthetase/guanido kinase"/>
    <property type="match status" value="1"/>
</dbReference>
<protein>
    <submittedName>
        <fullName evidence="5">Glutamine synthetase</fullName>
        <ecNumber evidence="5">6.3.1.2</ecNumber>
    </submittedName>
</protein>
<dbReference type="PROSITE" id="PS51987">
    <property type="entry name" value="GS_CATALYTIC"/>
    <property type="match status" value="1"/>
</dbReference>
<feature type="domain" description="GS beta-grasp" evidence="3">
    <location>
        <begin position="89"/>
        <end position="182"/>
    </location>
</feature>
<dbReference type="PROSITE" id="PS51986">
    <property type="entry name" value="GS_BETA_GRASP"/>
    <property type="match status" value="1"/>
</dbReference>
<dbReference type="Pfam" id="PF12437">
    <property type="entry name" value="GSIII_N"/>
    <property type="match status" value="1"/>
</dbReference>
<evidence type="ECO:0000256" key="1">
    <source>
        <dbReference type="PROSITE-ProRule" id="PRU01330"/>
    </source>
</evidence>